<evidence type="ECO:0000313" key="2">
    <source>
        <dbReference type="EMBL" id="KAK1879811.1"/>
    </source>
</evidence>
<keyword evidence="2" id="KW-0808">Transferase</keyword>
<feature type="compositionally biased region" description="Polar residues" evidence="1">
    <location>
        <begin position="26"/>
        <end position="37"/>
    </location>
</feature>
<dbReference type="GO" id="GO:0016301">
    <property type="term" value="F:kinase activity"/>
    <property type="evidence" value="ECO:0007669"/>
    <property type="project" value="UniProtKB-KW"/>
</dbReference>
<reference evidence="2" key="1">
    <citation type="submission" date="2023-04" db="EMBL/GenBank/DDBJ databases">
        <title>Chromosome-level genome of Chaenocephalus aceratus.</title>
        <authorList>
            <person name="Park H."/>
        </authorList>
    </citation>
    <scope>NUCLEOTIDE SEQUENCE</scope>
    <source>
        <strain evidence="2">DE</strain>
        <tissue evidence="2">Muscle</tissue>
    </source>
</reference>
<name>A0AAD9BAV1_DISEL</name>
<dbReference type="AlphaFoldDB" id="A0AAD9BAV1"/>
<evidence type="ECO:0000313" key="3">
    <source>
        <dbReference type="Proteomes" id="UP001228049"/>
    </source>
</evidence>
<dbReference type="Proteomes" id="UP001228049">
    <property type="component" value="Unassembled WGS sequence"/>
</dbReference>
<comment type="caution">
    <text evidence="2">The sequence shown here is derived from an EMBL/GenBank/DDBJ whole genome shotgun (WGS) entry which is preliminary data.</text>
</comment>
<keyword evidence="3" id="KW-1185">Reference proteome</keyword>
<evidence type="ECO:0000256" key="1">
    <source>
        <dbReference type="SAM" id="MobiDB-lite"/>
    </source>
</evidence>
<feature type="region of interest" description="Disordered" evidence="1">
    <location>
        <begin position="62"/>
        <end position="106"/>
    </location>
</feature>
<accession>A0AAD9BAV1</accession>
<feature type="compositionally biased region" description="Low complexity" evidence="1">
    <location>
        <begin position="87"/>
        <end position="106"/>
    </location>
</feature>
<protein>
    <submittedName>
        <fullName evidence="2">Cyclin-dependent kinase 5 activator 1</fullName>
    </submittedName>
</protein>
<sequence>MGTILSLSPGFRKSGYYDNRPGSLSHYPSISSRSLNSQKERGLKRGQSIFLPALTWKRLVASTKKKGNSKKGSGGQMALGDPLNNKTTSTSTSTRRTPCCTSTAKM</sequence>
<dbReference type="EMBL" id="JASDAP010000025">
    <property type="protein sequence ID" value="KAK1879811.1"/>
    <property type="molecule type" value="Genomic_DNA"/>
</dbReference>
<feature type="region of interest" description="Disordered" evidence="1">
    <location>
        <begin position="1"/>
        <end position="44"/>
    </location>
</feature>
<organism evidence="2 3">
    <name type="scientific">Dissostichus eleginoides</name>
    <name type="common">Patagonian toothfish</name>
    <name type="synonym">Dissostichus amissus</name>
    <dbReference type="NCBI Taxonomy" id="100907"/>
    <lineage>
        <taxon>Eukaryota</taxon>
        <taxon>Metazoa</taxon>
        <taxon>Chordata</taxon>
        <taxon>Craniata</taxon>
        <taxon>Vertebrata</taxon>
        <taxon>Euteleostomi</taxon>
        <taxon>Actinopterygii</taxon>
        <taxon>Neopterygii</taxon>
        <taxon>Teleostei</taxon>
        <taxon>Neoteleostei</taxon>
        <taxon>Acanthomorphata</taxon>
        <taxon>Eupercaria</taxon>
        <taxon>Perciformes</taxon>
        <taxon>Notothenioidei</taxon>
        <taxon>Nototheniidae</taxon>
        <taxon>Dissostichus</taxon>
    </lineage>
</organism>
<gene>
    <name evidence="2" type="ORF">KUDE01_025343</name>
</gene>
<keyword evidence="2" id="KW-0418">Kinase</keyword>
<proteinExistence type="predicted"/>